<keyword evidence="2" id="KW-0269">Exonuclease</keyword>
<evidence type="ECO:0000313" key="2">
    <source>
        <dbReference type="EMBL" id="ARF12447.1"/>
    </source>
</evidence>
<keyword evidence="2" id="KW-0540">Nuclease</keyword>
<dbReference type="SUPFAM" id="SSF56219">
    <property type="entry name" value="DNase I-like"/>
    <property type="match status" value="1"/>
</dbReference>
<name>A0A1V0SL41_9VIRU</name>
<dbReference type="Gene3D" id="3.60.10.10">
    <property type="entry name" value="Endonuclease/exonuclease/phosphatase"/>
    <property type="match status" value="1"/>
</dbReference>
<dbReference type="PANTHER" id="PTHR14859:SF1">
    <property type="entry name" value="PGAP2-INTERACTING PROTEIN"/>
    <property type="match status" value="1"/>
</dbReference>
<dbReference type="GO" id="GO:0004527">
    <property type="term" value="F:exonuclease activity"/>
    <property type="evidence" value="ECO:0007669"/>
    <property type="project" value="UniProtKB-KW"/>
</dbReference>
<dbReference type="PANTHER" id="PTHR14859">
    <property type="entry name" value="CALCOFLUOR WHITE HYPERSENSITIVE PROTEIN PRECURSOR"/>
    <property type="match status" value="1"/>
</dbReference>
<dbReference type="InterPro" id="IPR036691">
    <property type="entry name" value="Endo/exonu/phosph_ase_sf"/>
</dbReference>
<protein>
    <submittedName>
        <fullName evidence="2">Endonuclease/exonuclease/phosphatase family protein</fullName>
    </submittedName>
</protein>
<feature type="domain" description="Endonuclease/exonuclease/phosphatase" evidence="1">
    <location>
        <begin position="42"/>
        <end position="248"/>
    </location>
</feature>
<organism evidence="2">
    <name type="scientific">Klosneuvirus KNV1</name>
    <dbReference type="NCBI Taxonomy" id="1977640"/>
    <lineage>
        <taxon>Viruses</taxon>
        <taxon>Varidnaviria</taxon>
        <taxon>Bamfordvirae</taxon>
        <taxon>Nucleocytoviricota</taxon>
        <taxon>Megaviricetes</taxon>
        <taxon>Imitervirales</taxon>
        <taxon>Mimiviridae</taxon>
        <taxon>Klosneuvirinae</taxon>
        <taxon>Klosneuvirus</taxon>
    </lineage>
</organism>
<keyword evidence="2" id="KW-0255">Endonuclease</keyword>
<dbReference type="InterPro" id="IPR051916">
    <property type="entry name" value="GPI-anchor_lipid_remodeler"/>
</dbReference>
<gene>
    <name evidence="2" type="ORF">Klosneuvirus_6_9</name>
</gene>
<dbReference type="EMBL" id="KY684113">
    <property type="protein sequence ID" value="ARF12447.1"/>
    <property type="molecule type" value="Genomic_DNA"/>
</dbReference>
<keyword evidence="2" id="KW-0378">Hydrolase</keyword>
<sequence>MEPIIYQPEPDVVNKNDEFKNFIEIANKKNILPNKNKNFRICSFNVHSFKNYNNVEINFDKFKTVINELDCDILCLQEVIKDSQFYNFLLQKYKFNIYCDADYDGFGNAILSNIKLDVIFINTYRSKTFYSSKKQRCVICCKCVYNQTELNIVNLHLETQEFNKRLNILNHIMKNIIKLPNPILVGDFNDTSIGQYLKLKMFENTYLPHTYPEMTSKYNKTIDYIFYHKCSDIQIINSGIFYTDISDHFPVYTDLTIINNTSIDCKRKKPDEPIYNWHITRYQPAKEIFKIKITNRITNKPEKILNIQFNNSSPFQMNTNTDNPNIRMFEVINEQFSNLNFKIIKINKGYKLYKGVKKATMNMDNDDISNMYAKKPSWYSTKEIAYYYLNSEDYAVNEYELIRDIKLFYLMDNDNIKNLLKLIYDKLRNKINEIMNTRPITYQINDICKTLDLSRVDCKLKEKCGMNIIQAIIDNNCLNQVIDYIINKYWHLDITQEIYTLREYIKILYMSTGYDITWEEQYSMIANWLHEERPRNKSETDHYETDNNTIIYQINNSLHSHKKEHLNRVSLTLNTDTIMINAICDIINLDGYISHTVPSLWHSYGTFPEELALINSRGALKKTTFKFIPSDLTDMDYPYSNLVFKMNINSNI</sequence>
<dbReference type="Pfam" id="PF03372">
    <property type="entry name" value="Exo_endo_phos"/>
    <property type="match status" value="1"/>
</dbReference>
<proteinExistence type="predicted"/>
<dbReference type="InterPro" id="IPR005135">
    <property type="entry name" value="Endo/exonuclease/phosphatase"/>
</dbReference>
<dbReference type="GO" id="GO:0016020">
    <property type="term" value="C:membrane"/>
    <property type="evidence" value="ECO:0007669"/>
    <property type="project" value="GOC"/>
</dbReference>
<dbReference type="GO" id="GO:0006506">
    <property type="term" value="P:GPI anchor biosynthetic process"/>
    <property type="evidence" value="ECO:0007669"/>
    <property type="project" value="TreeGrafter"/>
</dbReference>
<reference evidence="2" key="1">
    <citation type="journal article" date="2017" name="Science">
        <title>Giant viruses with an expanded complement of translation system components.</title>
        <authorList>
            <person name="Schulz F."/>
            <person name="Yutin N."/>
            <person name="Ivanova N.N."/>
            <person name="Ortega D.R."/>
            <person name="Lee T.K."/>
            <person name="Vierheilig J."/>
            <person name="Daims H."/>
            <person name="Horn M."/>
            <person name="Wagner M."/>
            <person name="Jensen G.J."/>
            <person name="Kyrpides N.C."/>
            <person name="Koonin E.V."/>
            <person name="Woyke T."/>
        </authorList>
    </citation>
    <scope>NUCLEOTIDE SEQUENCE</scope>
    <source>
        <strain evidence="2">KNV1</strain>
    </source>
</reference>
<accession>A0A1V0SL41</accession>
<evidence type="ECO:0000259" key="1">
    <source>
        <dbReference type="Pfam" id="PF03372"/>
    </source>
</evidence>
<dbReference type="GO" id="GO:0004519">
    <property type="term" value="F:endonuclease activity"/>
    <property type="evidence" value="ECO:0007669"/>
    <property type="project" value="UniProtKB-KW"/>
</dbReference>